<evidence type="ECO:0000313" key="6">
    <source>
        <dbReference type="EMBL" id="WIM93134.1"/>
    </source>
</evidence>
<name>A0ABY8W9S1_9ACTN</name>
<keyword evidence="2" id="KW-0378">Hydrolase</keyword>
<comment type="similarity">
    <text evidence="1">Belongs to the glycosyl hydrolase 25 family.</text>
</comment>
<reference evidence="6 7" key="1">
    <citation type="submission" date="2023-06" db="EMBL/GenBank/DDBJ databases">
        <authorList>
            <person name="Yushchuk O."/>
            <person name="Binda E."/>
            <person name="Ruckert-Reed C."/>
            <person name="Fedorenko V."/>
            <person name="Kalinowski J."/>
            <person name="Marinelli F."/>
        </authorList>
    </citation>
    <scope>NUCLEOTIDE SEQUENCE [LARGE SCALE GENOMIC DNA]</scope>
    <source>
        <strain evidence="6 7">NRRL 3884</strain>
    </source>
</reference>
<proteinExistence type="inferred from homology"/>
<evidence type="ECO:0000313" key="7">
    <source>
        <dbReference type="Proteomes" id="UP001240150"/>
    </source>
</evidence>
<keyword evidence="7" id="KW-1185">Reference proteome</keyword>
<keyword evidence="5" id="KW-0732">Signal</keyword>
<dbReference type="Proteomes" id="UP001240150">
    <property type="component" value="Chromosome"/>
</dbReference>
<dbReference type="InterPro" id="IPR002053">
    <property type="entry name" value="Glyco_hydro_25"/>
</dbReference>
<protein>
    <submittedName>
        <fullName evidence="6">GH25 family lysozyme</fullName>
    </submittedName>
</protein>
<dbReference type="EMBL" id="CP126980">
    <property type="protein sequence ID" value="WIM93134.1"/>
    <property type="molecule type" value="Genomic_DNA"/>
</dbReference>
<sequence length="273" mass="29488">MVTAAATVVLAVPGGSAAHAGPPPEVPGDGGYAGAGGYRAPASSLVPPAATPPAGYPVTGIDVSSHDHPQGRMLDWRSLGRSNAFAYVKATEGAGYTNRYYRSDVSAAKSAGMYAGAYAFGRPDLGNATGQADHFVDTMEDVRDGRTLPPFLDMEWPYRRLRLPACYRLSAGTMTAWIRTFLERVESRLGVVPMIYTNVNWWNRCTNRSAAFGHYPLDISSCAASPPSVPGWGRNWTFWQYDIPDCTPGLAHDADVFRGSRTDLATLARQPRR</sequence>
<evidence type="ECO:0000256" key="4">
    <source>
        <dbReference type="SAM" id="MobiDB-lite"/>
    </source>
</evidence>
<feature type="chain" id="PRO_5046055458" evidence="5">
    <location>
        <begin position="21"/>
        <end position="273"/>
    </location>
</feature>
<keyword evidence="3" id="KW-0326">Glycosidase</keyword>
<dbReference type="SMART" id="SM00641">
    <property type="entry name" value="Glyco_25"/>
    <property type="match status" value="1"/>
</dbReference>
<evidence type="ECO:0000256" key="5">
    <source>
        <dbReference type="SAM" id="SignalP"/>
    </source>
</evidence>
<dbReference type="PANTHER" id="PTHR34135">
    <property type="entry name" value="LYSOZYME"/>
    <property type="match status" value="1"/>
</dbReference>
<dbReference type="PROSITE" id="PS51904">
    <property type="entry name" value="GLYCOSYL_HYDROL_F25_2"/>
    <property type="match status" value="1"/>
</dbReference>
<feature type="signal peptide" evidence="5">
    <location>
        <begin position="1"/>
        <end position="20"/>
    </location>
</feature>
<dbReference type="InterPro" id="IPR017853">
    <property type="entry name" value="GH"/>
</dbReference>
<accession>A0ABY8W9S1</accession>
<dbReference type="PANTHER" id="PTHR34135:SF2">
    <property type="entry name" value="LYSOZYME"/>
    <property type="match status" value="1"/>
</dbReference>
<dbReference type="RefSeq" id="WP_284914342.1">
    <property type="nucleotide sequence ID" value="NZ_CP126980.1"/>
</dbReference>
<feature type="region of interest" description="Disordered" evidence="4">
    <location>
        <begin position="44"/>
        <end position="64"/>
    </location>
</feature>
<dbReference type="SUPFAM" id="SSF51445">
    <property type="entry name" value="(Trans)glycosidases"/>
    <property type="match status" value="1"/>
</dbReference>
<gene>
    <name evidence="6" type="ORF">ACTOB_005101</name>
</gene>
<dbReference type="Pfam" id="PF01183">
    <property type="entry name" value="Glyco_hydro_25"/>
    <property type="match status" value="1"/>
</dbReference>
<evidence type="ECO:0000256" key="2">
    <source>
        <dbReference type="ARBA" id="ARBA00022801"/>
    </source>
</evidence>
<evidence type="ECO:0000256" key="3">
    <source>
        <dbReference type="ARBA" id="ARBA00023295"/>
    </source>
</evidence>
<feature type="region of interest" description="Disordered" evidence="4">
    <location>
        <begin position="14"/>
        <end position="33"/>
    </location>
</feature>
<organism evidence="6 7">
    <name type="scientific">Actinoplanes oblitus</name>
    <dbReference type="NCBI Taxonomy" id="3040509"/>
    <lineage>
        <taxon>Bacteria</taxon>
        <taxon>Bacillati</taxon>
        <taxon>Actinomycetota</taxon>
        <taxon>Actinomycetes</taxon>
        <taxon>Micromonosporales</taxon>
        <taxon>Micromonosporaceae</taxon>
        <taxon>Actinoplanes</taxon>
    </lineage>
</organism>
<dbReference type="Gene3D" id="3.20.20.80">
    <property type="entry name" value="Glycosidases"/>
    <property type="match status" value="1"/>
</dbReference>
<evidence type="ECO:0000256" key="1">
    <source>
        <dbReference type="ARBA" id="ARBA00010646"/>
    </source>
</evidence>
<dbReference type="InterPro" id="IPR018077">
    <property type="entry name" value="Glyco_hydro_fam25_subgr"/>
</dbReference>